<evidence type="ECO:0000313" key="2">
    <source>
        <dbReference type="EMBL" id="CAI3946021.1"/>
    </source>
</evidence>
<dbReference type="EMBL" id="CAMXCM010000002">
    <property type="protein sequence ID" value="CAI3937407.1"/>
    <property type="molecule type" value="Genomic_DNA"/>
</dbReference>
<accession>A0A9W4X9G3</accession>
<proteinExistence type="predicted"/>
<keyword evidence="4" id="KW-1185">Reference proteome</keyword>
<dbReference type="InterPro" id="IPR029044">
    <property type="entry name" value="Nucleotide-diphossugar_trans"/>
</dbReference>
<name>A0A9W4X9G3_9PROT</name>
<dbReference type="Pfam" id="PF01501">
    <property type="entry name" value="Glyco_transf_8"/>
    <property type="match status" value="1"/>
</dbReference>
<dbReference type="SUPFAM" id="SSF53448">
    <property type="entry name" value="Nucleotide-diphospho-sugar transferases"/>
    <property type="match status" value="1"/>
</dbReference>
<dbReference type="EMBL" id="CAMXCS010000002">
    <property type="protein sequence ID" value="CAI3946021.1"/>
    <property type="molecule type" value="Genomic_DNA"/>
</dbReference>
<dbReference type="Gene3D" id="3.90.550.10">
    <property type="entry name" value="Spore Coat Polysaccharide Biosynthesis Protein SpsA, Chain A"/>
    <property type="match status" value="1"/>
</dbReference>
<dbReference type="RefSeq" id="WP_271789837.1">
    <property type="nucleotide sequence ID" value="NZ_CAMXCJ010000003.1"/>
</dbReference>
<dbReference type="AlphaFoldDB" id="A0A9W4X9G3"/>
<organism evidence="1 3">
    <name type="scientific">Commensalibacter communis</name>
    <dbReference type="NCBI Taxonomy" id="2972786"/>
    <lineage>
        <taxon>Bacteria</taxon>
        <taxon>Pseudomonadati</taxon>
        <taxon>Pseudomonadota</taxon>
        <taxon>Alphaproteobacteria</taxon>
        <taxon>Acetobacterales</taxon>
        <taxon>Acetobacteraceae</taxon>
    </lineage>
</organism>
<evidence type="ECO:0000313" key="4">
    <source>
        <dbReference type="Proteomes" id="UP001154259"/>
    </source>
</evidence>
<evidence type="ECO:0000313" key="1">
    <source>
        <dbReference type="EMBL" id="CAI3937407.1"/>
    </source>
</evidence>
<evidence type="ECO:0000313" key="3">
    <source>
        <dbReference type="Proteomes" id="UP001154255"/>
    </source>
</evidence>
<gene>
    <name evidence="2" type="ORF">R53529_LOCUS1410</name>
    <name evidence="1" type="ORF">R53530_LOCUS1024</name>
</gene>
<dbReference type="InterPro" id="IPR002495">
    <property type="entry name" value="Glyco_trans_8"/>
</dbReference>
<reference evidence="1" key="1">
    <citation type="submission" date="2022-10" db="EMBL/GenBank/DDBJ databases">
        <authorList>
            <person name="Botero Cardona J."/>
        </authorList>
    </citation>
    <scope>NUCLEOTIDE SEQUENCE</scope>
    <source>
        <strain evidence="1">LMG 31819</strain>
        <strain evidence="2">R-53529</strain>
    </source>
</reference>
<dbReference type="GO" id="GO:0016757">
    <property type="term" value="F:glycosyltransferase activity"/>
    <property type="evidence" value="ECO:0007669"/>
    <property type="project" value="InterPro"/>
</dbReference>
<comment type="caution">
    <text evidence="1">The sequence shown here is derived from an EMBL/GenBank/DDBJ whole genome shotgun (WGS) entry which is preliminary data.</text>
</comment>
<sequence length="454" mass="52525">MLYAILTHNFRIICFEQGKLVPREITNISDLSEVAYLSKITDKYSITNYEKNMWYDFQTHVINRSIPSGHLTLEKANIDIYNIKHDSSYMRVHPGEKNVVDFLVPTPNLWEEFRILTIEELSALMFLVKNEWYLTNSNNTIKVNSNLSNHSQISFGELFIDFNELINAICDNSNQYNNIFLDFTFNIDWKVYKAFLYKPAIIFVLFGQGYTFDQLEVSLKSLAVVGEYSGDVFIVTKEPSKDLQSIIPQSILPRVKIIQMEGNDTLDFISARIPMLCSNLLDTYQPILYSDADIVFDRNINEILSKATTAKQCSAQIEYFHIFQESDHNGGSFFKQDSFDMPKVHGFNSGLLLVPNMKNHKNSFKAAYKSLMNYTTLHGRNLPFADQSILNYVLYKLNDFNPSPISEQTQIGGKPSEFNKFDPNKPKGFVHFWNTAEKNINMKKYLDNYLIKKK</sequence>
<dbReference type="Proteomes" id="UP001154259">
    <property type="component" value="Unassembled WGS sequence"/>
</dbReference>
<protein>
    <submittedName>
        <fullName evidence="1">Uncharacterized protein</fullName>
    </submittedName>
</protein>
<dbReference type="Proteomes" id="UP001154255">
    <property type="component" value="Unassembled WGS sequence"/>
</dbReference>